<dbReference type="Pfam" id="PF02714">
    <property type="entry name" value="RSN1_7TM"/>
    <property type="match status" value="1"/>
</dbReference>
<feature type="binding site" evidence="16">
    <location>
        <position position="290"/>
    </location>
    <ligand>
        <name>Mg(2+)</name>
        <dbReference type="ChEBI" id="CHEBI:18420"/>
    </ligand>
</feature>
<evidence type="ECO:0000259" key="19">
    <source>
        <dbReference type="Pfam" id="PF14703"/>
    </source>
</evidence>
<dbReference type="PANTHER" id="PTHR13018:SF5">
    <property type="entry name" value="RE44586P"/>
    <property type="match status" value="1"/>
</dbReference>
<dbReference type="Pfam" id="PF14703">
    <property type="entry name" value="PHM7_cyt"/>
    <property type="match status" value="1"/>
</dbReference>
<dbReference type="VEuPathDB" id="VectorBase:AALB017421"/>
<feature type="binding site" evidence="16">
    <location>
        <position position="265"/>
    </location>
    <ligand>
        <name>Mg(2+)</name>
        <dbReference type="ChEBI" id="CHEBI:18420"/>
    </ligand>
</feature>
<evidence type="ECO:0000256" key="8">
    <source>
        <dbReference type="ARBA" id="ARBA00022990"/>
    </source>
</evidence>
<evidence type="ECO:0000256" key="15">
    <source>
        <dbReference type="PIRSR" id="PIRSR606689-1"/>
    </source>
</evidence>
<dbReference type="InterPro" id="IPR005225">
    <property type="entry name" value="Small_GTP-bd"/>
</dbReference>
<evidence type="ECO:0000313" key="21">
    <source>
        <dbReference type="Proteomes" id="UP000069272"/>
    </source>
</evidence>
<evidence type="ECO:0000256" key="2">
    <source>
        <dbReference type="ARBA" id="ARBA00004601"/>
    </source>
</evidence>
<evidence type="ECO:0000256" key="12">
    <source>
        <dbReference type="ARBA" id="ARBA00037377"/>
    </source>
</evidence>
<evidence type="ECO:0000256" key="13">
    <source>
        <dbReference type="ARBA" id="ARBA00038765"/>
    </source>
</evidence>
<evidence type="ECO:0000256" key="4">
    <source>
        <dbReference type="ARBA" id="ARBA00022448"/>
    </source>
</evidence>
<keyword evidence="6 15" id="KW-0547">Nucleotide-binding</keyword>
<dbReference type="GO" id="GO:0005525">
    <property type="term" value="F:GTP binding"/>
    <property type="evidence" value="ECO:0007669"/>
    <property type="project" value="UniProtKB-KW"/>
</dbReference>
<dbReference type="NCBIfam" id="TIGR00231">
    <property type="entry name" value="small_GTP"/>
    <property type="match status" value="1"/>
</dbReference>
<feature type="binding site" evidence="15">
    <location>
        <begin position="368"/>
        <end position="371"/>
    </location>
    <ligand>
        <name>GTP</name>
        <dbReference type="ChEBI" id="CHEBI:37565"/>
    </ligand>
</feature>
<reference evidence="20 21" key="1">
    <citation type="journal article" date="2017" name="G3 (Bethesda)">
        <title>The Physical Genome Mapping of Anopheles albimanus Corrected Scaffold Misassemblies and Identified Interarm Rearrangements in Genus Anopheles.</title>
        <authorList>
            <person name="Artemov G.N."/>
            <person name="Peery A.N."/>
            <person name="Jiang X."/>
            <person name="Tu Z."/>
            <person name="Stegniy V.N."/>
            <person name="Sharakhova M.V."/>
            <person name="Sharakhov I.V."/>
        </authorList>
    </citation>
    <scope>NUCLEOTIDE SEQUENCE [LARGE SCALE GENOMIC DNA]</scope>
    <source>
        <strain evidence="20 21">ALBI9_A</strain>
    </source>
</reference>
<dbReference type="SUPFAM" id="SSF52540">
    <property type="entry name" value="P-loop containing nucleoside triphosphate hydrolases"/>
    <property type="match status" value="1"/>
</dbReference>
<dbReference type="Pfam" id="PF00025">
    <property type="entry name" value="Arf"/>
    <property type="match status" value="1"/>
</dbReference>
<dbReference type="VEuPathDB" id="VectorBase:AALB017420"/>
<dbReference type="VEuPathDB" id="VectorBase:AALB20_035927"/>
<dbReference type="Proteomes" id="UP000069272">
    <property type="component" value="Chromosome 2R"/>
</dbReference>
<dbReference type="VEuPathDB" id="VectorBase:AALB017419"/>
<dbReference type="PROSITE" id="PS51417">
    <property type="entry name" value="ARF"/>
    <property type="match status" value="1"/>
</dbReference>
<dbReference type="GO" id="GO:0005794">
    <property type="term" value="C:Golgi apparatus"/>
    <property type="evidence" value="ECO:0007669"/>
    <property type="project" value="UniProtKB-SubCell"/>
</dbReference>
<dbReference type="CDD" id="cd04160">
    <property type="entry name" value="Arfrp1"/>
    <property type="match status" value="1"/>
</dbReference>
<evidence type="ECO:0000256" key="11">
    <source>
        <dbReference type="ARBA" id="ARBA00023136"/>
    </source>
</evidence>
<keyword evidence="21" id="KW-1185">Reference proteome</keyword>
<comment type="subunit">
    <text evidence="13">Interacts with SYS1.</text>
</comment>
<dbReference type="GO" id="GO:0046872">
    <property type="term" value="F:metal ion binding"/>
    <property type="evidence" value="ECO:0007669"/>
    <property type="project" value="UniProtKB-KW"/>
</dbReference>
<dbReference type="Pfam" id="PF13967">
    <property type="entry name" value="RSN1_TM"/>
    <property type="match status" value="1"/>
</dbReference>
<name>A0A182FAK7_ANOAL</name>
<evidence type="ECO:0000256" key="16">
    <source>
        <dbReference type="PIRSR" id="PIRSR606689-2"/>
    </source>
</evidence>
<keyword evidence="4" id="KW-0813">Transport</keyword>
<evidence type="ECO:0000256" key="7">
    <source>
        <dbReference type="ARBA" id="ARBA00022989"/>
    </source>
</evidence>
<feature type="domain" description="CSC1/OSCA1-like 7TM region" evidence="17">
    <location>
        <begin position="824"/>
        <end position="1092"/>
    </location>
</feature>
<keyword evidence="16" id="KW-0460">Magnesium</keyword>
<evidence type="ECO:0000256" key="6">
    <source>
        <dbReference type="ARBA" id="ARBA00022741"/>
    </source>
</evidence>
<feature type="domain" description="CSC1/OSCA1-like cytosolic" evidence="19">
    <location>
        <begin position="660"/>
        <end position="812"/>
    </location>
</feature>
<dbReference type="STRING" id="7167.A0A182FAK7"/>
<dbReference type="GO" id="GO:0005227">
    <property type="term" value="F:calcium-activated cation channel activity"/>
    <property type="evidence" value="ECO:0007669"/>
    <property type="project" value="InterPro"/>
</dbReference>
<protein>
    <recommendedName>
        <fullName evidence="14">ADP-ribosylation factor-related protein 1</fullName>
    </recommendedName>
</protein>
<dbReference type="EnsemblMetazoa" id="AALB003536-RA">
    <property type="protein sequence ID" value="AALB003536-PA"/>
    <property type="gene ID" value="AALB003536"/>
</dbReference>
<evidence type="ECO:0000259" key="18">
    <source>
        <dbReference type="Pfam" id="PF13967"/>
    </source>
</evidence>
<dbReference type="InterPro" id="IPR027417">
    <property type="entry name" value="P-loop_NTPase"/>
</dbReference>
<evidence type="ECO:0000256" key="3">
    <source>
        <dbReference type="ARBA" id="ARBA00007779"/>
    </source>
</evidence>
<dbReference type="PROSITE" id="PS51257">
    <property type="entry name" value="PROKAR_LIPOPROTEIN"/>
    <property type="match status" value="1"/>
</dbReference>
<dbReference type="VEuPathDB" id="VectorBase:AALB20_031565"/>
<dbReference type="GO" id="GO:0005886">
    <property type="term" value="C:plasma membrane"/>
    <property type="evidence" value="ECO:0007669"/>
    <property type="project" value="TreeGrafter"/>
</dbReference>
<accession>A0A182FAK7</accession>
<dbReference type="GO" id="GO:0051649">
    <property type="term" value="P:establishment of localization in cell"/>
    <property type="evidence" value="ECO:0007669"/>
    <property type="project" value="UniProtKB-ARBA"/>
</dbReference>
<evidence type="ECO:0000256" key="1">
    <source>
        <dbReference type="ARBA" id="ARBA00004141"/>
    </source>
</evidence>
<dbReference type="PANTHER" id="PTHR13018">
    <property type="entry name" value="PROBABLE MEMBRANE PROTEIN DUF221-RELATED"/>
    <property type="match status" value="1"/>
</dbReference>
<dbReference type="SMART" id="SM00175">
    <property type="entry name" value="RAB"/>
    <property type="match status" value="1"/>
</dbReference>
<evidence type="ECO:0000256" key="14">
    <source>
        <dbReference type="ARBA" id="ARBA00039478"/>
    </source>
</evidence>
<dbReference type="SMART" id="SM00178">
    <property type="entry name" value="SAR"/>
    <property type="match status" value="1"/>
</dbReference>
<keyword evidence="9" id="KW-0333">Golgi apparatus</keyword>
<reference evidence="20" key="2">
    <citation type="submission" date="2022-08" db="UniProtKB">
        <authorList>
            <consortium name="EnsemblMetazoa"/>
        </authorList>
    </citation>
    <scope>IDENTIFICATION</scope>
    <source>
        <strain evidence="20">STECLA/ALBI9_A</strain>
    </source>
</reference>
<dbReference type="SMART" id="SM00177">
    <property type="entry name" value="ARF"/>
    <property type="match status" value="1"/>
</dbReference>
<dbReference type="InterPro" id="IPR045122">
    <property type="entry name" value="Csc1-like"/>
</dbReference>
<dbReference type="InterPro" id="IPR032880">
    <property type="entry name" value="CSC1/OSCA1-like_N"/>
</dbReference>
<keyword evidence="8" id="KW-0007">Acetylation</keyword>
<feature type="domain" description="CSC1/OSCA1-like N-terminal transmembrane" evidence="18">
    <location>
        <begin position="476"/>
        <end position="645"/>
    </location>
</feature>
<dbReference type="GO" id="GO:0003924">
    <property type="term" value="F:GTPase activity"/>
    <property type="evidence" value="ECO:0007669"/>
    <property type="project" value="InterPro"/>
</dbReference>
<evidence type="ECO:0000256" key="5">
    <source>
        <dbReference type="ARBA" id="ARBA00022692"/>
    </source>
</evidence>
<dbReference type="Gene3D" id="3.40.50.300">
    <property type="entry name" value="P-loop containing nucleotide triphosphate hydrolases"/>
    <property type="match status" value="1"/>
</dbReference>
<dbReference type="PRINTS" id="PR00449">
    <property type="entry name" value="RASTRNSFRMNG"/>
</dbReference>
<dbReference type="VEuPathDB" id="VectorBase:AALB20_034315"/>
<evidence type="ECO:0000256" key="10">
    <source>
        <dbReference type="ARBA" id="ARBA00023134"/>
    </source>
</evidence>
<keyword evidence="7" id="KW-1133">Transmembrane helix</keyword>
<keyword evidence="11" id="KW-0472">Membrane</keyword>
<evidence type="ECO:0000256" key="9">
    <source>
        <dbReference type="ARBA" id="ARBA00023034"/>
    </source>
</evidence>
<sequence>MSLKTRSIVFVTFFTSCLMVGLLVAGLTTNHWIQGSAKRNNFSESIGQINFGLFSGHRQLNVGFGWRDYKIDVPSMIRDEPEVMSYWLWLGAALGTGLGVLGGVIGAIGAVLKSASASKKTGTMVVLFVSNLLAGISQTIAFVCWLLQFYNYLTHNVLLMEDRNNNWYSTGLTMLGHSFYFIAGGMALVVVNLILLVVATRLEHRERNKFTHPVTDDKTQGAIMLLSGRKEKQKMYTLLSGFYKYLTQKDEYCILILGLDNAGKTTYLEAAKTKLTKNYKGMNPSKITTTVGLNIGQIDISGVRLSFWDLGGQQELQSLWDKYYSESHAVIYVIDSNDRVRMNESKEVFDRMINNEYLSGIPLLVLANKQDLPECMGVREIKPVFQESGHLIGRRDCLVMPVSALTGEGVDEGIKWLVESIKRNSIVHNTRQHDTESMSDYPNSTVPVYSPDREACLVLNKTKILINLYEGIPETLLLNVIAWFFLILLFTLLRQQAWDYGRLALVNSHGENKRWTQLFYAHGNVPGGGSGASETSDTLNSLSMDRGFFSWIVATFRLTKEQILTHSGPDAVHYLSFQRHLMVVMGIMTAISIGIILPINFSGTLNGDKNSFGHTTLSNLSPDSPAMWAHVVFAIAYVPMVMLIMRRASGRNAFKTAPTRTIMATNISQGDCSKTIVRTYLQQLFPDVSIEDIQLAYNISSLIKAAEDYERTVEARIFCEAHRTRDPILAQPSFFSCAKVDALEYYKEVEARLAGEVARLRASALNEPLGIAFVTLNSAHEAQHVLLHFKPGTYREWNLSFAPAPLDIFWENLSIDSAQWYCKWATVNFALFLFLFFLTTPVIIVNQLDTLALTKNTTSQISKISPLISEFLPTLLLWSLSALMPVIVAYSDTWLSHWTRSRQNYLIMTKTFGYLLFMILILPSLGLTSAQALLQWTIESNETYRWDCIFLPDKGAFFVNYIITAAFIGTALELIRFPDLICYLWKLATAKSRAETPYIRKSILITFPFGIHYAWMVMVFTTSTVYSLACPLIMPFAMVYITLKHFVDKHNLFFSFAPSNMISQGSGGKIHSTAVTMTKFSVVLLLAIMAALAMVRTGKIELRGVVLLLALCLTLAMFACMSPIKRCTTKPLRIVETDGPAPIYVADVLINRRMVSDSPSHLSYGSDTTMNIAMNEAGMSVTA</sequence>
<comment type="subcellular location">
    <subcellularLocation>
        <location evidence="2">Golgi apparatus</location>
        <location evidence="2">trans-Golgi network</location>
    </subcellularLocation>
    <subcellularLocation>
        <location evidence="1">Membrane</location>
        <topology evidence="1">Multi-pass membrane protein</topology>
    </subcellularLocation>
</comment>
<dbReference type="InterPro" id="IPR006689">
    <property type="entry name" value="Small_GTPase_ARF/SAR"/>
</dbReference>
<feature type="binding site" evidence="15">
    <location>
        <position position="312"/>
    </location>
    <ligand>
        <name>GTP</name>
        <dbReference type="ChEBI" id="CHEBI:37565"/>
    </ligand>
</feature>
<comment type="function">
    <text evidence="12">Trans-Golgi-associated GTPase that regulates protein sorting. Controls the targeting of ARL1 and its effector to the trans-Golgi. Required for the lipidation of chylomicrons in the intestine and required for VLDL lipidation in the liver.</text>
</comment>
<keyword evidence="5" id="KW-0812">Transmembrane</keyword>
<comment type="similarity">
    <text evidence="3">Belongs to the CSC1 (TC 1.A.17) family.</text>
</comment>
<keyword evidence="16" id="KW-0479">Metal-binding</keyword>
<dbReference type="FunFam" id="3.40.50.300:FF:000509">
    <property type="entry name" value="ADP-ribosylation factor-related protein 1"/>
    <property type="match status" value="1"/>
</dbReference>
<proteinExistence type="inferred from homology"/>
<keyword evidence="10 15" id="KW-0342">GTP-binding</keyword>
<dbReference type="GO" id="GO:0016192">
    <property type="term" value="P:vesicle-mediated transport"/>
    <property type="evidence" value="ECO:0007669"/>
    <property type="project" value="UniProtKB-ARBA"/>
</dbReference>
<dbReference type="GO" id="GO:0048731">
    <property type="term" value="P:system development"/>
    <property type="evidence" value="ECO:0007669"/>
    <property type="project" value="UniProtKB-ARBA"/>
</dbReference>
<feature type="binding site" evidence="15">
    <location>
        <begin position="258"/>
        <end position="265"/>
    </location>
    <ligand>
        <name>GTP</name>
        <dbReference type="ChEBI" id="CHEBI:37565"/>
    </ligand>
</feature>
<organism evidence="20 21">
    <name type="scientific">Anopheles albimanus</name>
    <name type="common">New world malaria mosquito</name>
    <dbReference type="NCBI Taxonomy" id="7167"/>
    <lineage>
        <taxon>Eukaryota</taxon>
        <taxon>Metazoa</taxon>
        <taxon>Ecdysozoa</taxon>
        <taxon>Arthropoda</taxon>
        <taxon>Hexapoda</taxon>
        <taxon>Insecta</taxon>
        <taxon>Pterygota</taxon>
        <taxon>Neoptera</taxon>
        <taxon>Endopterygota</taxon>
        <taxon>Diptera</taxon>
        <taxon>Nematocera</taxon>
        <taxon>Culicoidea</taxon>
        <taxon>Culicidae</taxon>
        <taxon>Anophelinae</taxon>
        <taxon>Anopheles</taxon>
    </lineage>
</organism>
<evidence type="ECO:0000259" key="17">
    <source>
        <dbReference type="Pfam" id="PF02714"/>
    </source>
</evidence>
<dbReference type="AlphaFoldDB" id="A0A182FAK7"/>
<dbReference type="InterPro" id="IPR027815">
    <property type="entry name" value="CSC1/OSCA1-like_cyt"/>
</dbReference>
<dbReference type="InterPro" id="IPR003864">
    <property type="entry name" value="CSC1/OSCA1-like_7TM"/>
</dbReference>
<evidence type="ECO:0000313" key="20">
    <source>
        <dbReference type="EnsemblMetazoa" id="AALB003536-PA"/>
    </source>
</evidence>